<proteinExistence type="predicted"/>
<evidence type="ECO:0000256" key="1">
    <source>
        <dbReference type="SAM" id="MobiDB-lite"/>
    </source>
</evidence>
<comment type="caution">
    <text evidence="3">The sequence shown here is derived from an EMBL/GenBank/DDBJ whole genome shotgun (WGS) entry which is preliminary data.</text>
</comment>
<evidence type="ECO:0000313" key="4">
    <source>
        <dbReference type="Proteomes" id="UP000031014"/>
    </source>
</evidence>
<feature type="compositionally biased region" description="Basic and acidic residues" evidence="1">
    <location>
        <begin position="50"/>
        <end position="65"/>
    </location>
</feature>
<accession>A0A0A8WWJ4</accession>
<feature type="compositionally biased region" description="Acidic residues" evidence="1">
    <location>
        <begin position="31"/>
        <end position="49"/>
    </location>
</feature>
<keyword evidence="4" id="KW-1185">Reference proteome</keyword>
<evidence type="ECO:0000256" key="2">
    <source>
        <dbReference type="SAM" id="SignalP"/>
    </source>
</evidence>
<dbReference type="OrthoDB" id="2837979at2"/>
<dbReference type="Proteomes" id="UP000031014">
    <property type="component" value="Unassembled WGS sequence"/>
</dbReference>
<protein>
    <submittedName>
        <fullName evidence="3">Uncharacterized protein</fullName>
    </submittedName>
</protein>
<evidence type="ECO:0000313" key="3">
    <source>
        <dbReference type="EMBL" id="GAM12015.1"/>
    </source>
</evidence>
<gene>
    <name evidence="3" type="ORF">SAMD00020551_0134</name>
</gene>
<name>A0A0A8WWJ4_MESS1</name>
<dbReference type="PROSITE" id="PS51257">
    <property type="entry name" value="PROKAR_LIPOPROTEIN"/>
    <property type="match status" value="1"/>
</dbReference>
<reference evidence="3 4" key="1">
    <citation type="submission" date="2013-06" db="EMBL/GenBank/DDBJ databases">
        <title>Whole genome shotgun sequence of Bacillus selenatarsenatis SF-1.</title>
        <authorList>
            <person name="Kuroda M."/>
            <person name="Sei K."/>
            <person name="Yamashita M."/>
            <person name="Ike M."/>
        </authorList>
    </citation>
    <scope>NUCLEOTIDE SEQUENCE [LARGE SCALE GENOMIC DNA]</scope>
    <source>
        <strain evidence="3 4">SF-1</strain>
    </source>
</reference>
<feature type="region of interest" description="Disordered" evidence="1">
    <location>
        <begin position="23"/>
        <end position="77"/>
    </location>
</feature>
<sequence>MFKRLLIPFFLIISLLFACSNDESKPVQDDEKSEELDQVSEENDAEQNDEASKDEDKNADSNKEENGDELTEDSGYVKYRPSTGEVREFVEKGAVLFTEEVVDQNDQYLQMKVTLGSSVTTEVYLWTKDKVALVYQNTSLDDHNASILDTFESEVGPEVLLGSDSDWELVARDTTVKIGNQVLQSVYAIKLVTEEVVGAETIKTRYYAPEHGMVREEVEVTGEGGYKSTVDLVM</sequence>
<dbReference type="STRING" id="1321606.SAMD00020551_0134"/>
<organism evidence="3 4">
    <name type="scientific">Mesobacillus selenatarsenatis (strain DSM 18680 / JCM 14380 / FERM P-15431 / SF-1)</name>
    <dbReference type="NCBI Taxonomy" id="1321606"/>
    <lineage>
        <taxon>Bacteria</taxon>
        <taxon>Bacillati</taxon>
        <taxon>Bacillota</taxon>
        <taxon>Bacilli</taxon>
        <taxon>Bacillales</taxon>
        <taxon>Bacillaceae</taxon>
        <taxon>Mesobacillus</taxon>
    </lineage>
</organism>
<feature type="chain" id="PRO_5038857386" evidence="2">
    <location>
        <begin position="21"/>
        <end position="234"/>
    </location>
</feature>
<dbReference type="RefSeq" id="WP_041963970.1">
    <property type="nucleotide sequence ID" value="NZ_BASE01000004.1"/>
</dbReference>
<dbReference type="EMBL" id="BASE01000004">
    <property type="protein sequence ID" value="GAM12015.1"/>
    <property type="molecule type" value="Genomic_DNA"/>
</dbReference>
<dbReference type="AlphaFoldDB" id="A0A0A8WWJ4"/>
<feature type="signal peptide" evidence="2">
    <location>
        <begin position="1"/>
        <end position="20"/>
    </location>
</feature>
<keyword evidence="2" id="KW-0732">Signal</keyword>